<comment type="cofactor">
    <cofactor evidence="13">
        <name>Zn(2+)</name>
        <dbReference type="ChEBI" id="CHEBI:29105"/>
    </cofactor>
    <text evidence="13">Binds 1 zinc ion per subunit.</text>
</comment>
<dbReference type="EMBL" id="DSRD01000593">
    <property type="protein sequence ID" value="HGW94497.1"/>
    <property type="molecule type" value="Genomic_DNA"/>
</dbReference>
<dbReference type="SMART" id="SM00947">
    <property type="entry name" value="Pro_CA"/>
    <property type="match status" value="1"/>
</dbReference>
<sequence length="224" mass="24822">MSVTGLIQGLNAFHSDYFATNRELFERLSGGQAPEVLFITCSDSRIDPCLITQSQPGELFVMRNVGNIIPSYGAASSAEAAGVEYAVAGVGVRDIIVCGHSHCGAMKGLLQIGSLAEQMPLVYDWLKRHGEATRRLVLDNYAEVEPERLLKIAIEQNVLTQIENLETYPVIRSRLHSRQLNLHAWMYEIETGKVFAYDAGLRQFTLLKQRSFPVPDPLITTISG</sequence>
<dbReference type="EC" id="4.2.1.1" evidence="2 14"/>
<dbReference type="PROSITE" id="PS00705">
    <property type="entry name" value="PROK_CO2_ANHYDRASE_2"/>
    <property type="match status" value="1"/>
</dbReference>
<proteinExistence type="inferred from homology"/>
<keyword evidence="4 13" id="KW-0479">Metal-binding</keyword>
<evidence type="ECO:0000256" key="14">
    <source>
        <dbReference type="RuleBase" id="RU003956"/>
    </source>
</evidence>
<evidence type="ECO:0000256" key="12">
    <source>
        <dbReference type="ARBA" id="ARBA00048348"/>
    </source>
</evidence>
<evidence type="ECO:0000256" key="3">
    <source>
        <dbReference type="ARBA" id="ARBA00014628"/>
    </source>
</evidence>
<dbReference type="InterPro" id="IPR001765">
    <property type="entry name" value="Carbonic_anhydrase"/>
</dbReference>
<feature type="binding site" evidence="13">
    <location>
        <position position="41"/>
    </location>
    <ligand>
        <name>Zn(2+)</name>
        <dbReference type="ChEBI" id="CHEBI:29105"/>
    </ligand>
</feature>
<dbReference type="PANTHER" id="PTHR11002">
    <property type="entry name" value="CARBONIC ANHYDRASE"/>
    <property type="match status" value="1"/>
</dbReference>
<feature type="binding site" evidence="13">
    <location>
        <position position="43"/>
    </location>
    <ligand>
        <name>Zn(2+)</name>
        <dbReference type="ChEBI" id="CHEBI:29105"/>
    </ligand>
</feature>
<dbReference type="PANTHER" id="PTHR11002:SF76">
    <property type="entry name" value="CARBONIC ANHYDRASE"/>
    <property type="match status" value="1"/>
</dbReference>
<dbReference type="SUPFAM" id="SSF53056">
    <property type="entry name" value="beta-carbonic anhydrase, cab"/>
    <property type="match status" value="1"/>
</dbReference>
<dbReference type="GO" id="GO:0004089">
    <property type="term" value="F:carbonate dehydratase activity"/>
    <property type="evidence" value="ECO:0007669"/>
    <property type="project" value="UniProtKB-UniRule"/>
</dbReference>
<dbReference type="GO" id="GO:0031470">
    <property type="term" value="C:carboxysome"/>
    <property type="evidence" value="ECO:0007669"/>
    <property type="project" value="UniProtKB-SubCell"/>
</dbReference>
<dbReference type="InterPro" id="IPR015892">
    <property type="entry name" value="Carbonic_anhydrase_CS"/>
</dbReference>
<gene>
    <name evidence="15" type="ORF">ENR47_09480</name>
</gene>
<protein>
    <recommendedName>
        <fullName evidence="3 14">Carbonic anhydrase</fullName>
        <ecNumber evidence="2 14">4.2.1.1</ecNumber>
    </recommendedName>
    <alternativeName>
        <fullName evidence="11 14">Carbonate dehydratase</fullName>
    </alternativeName>
</protein>
<comment type="catalytic activity">
    <reaction evidence="12 14">
        <text>hydrogencarbonate + H(+) = CO2 + H2O</text>
        <dbReference type="Rhea" id="RHEA:10748"/>
        <dbReference type="ChEBI" id="CHEBI:15377"/>
        <dbReference type="ChEBI" id="CHEBI:15378"/>
        <dbReference type="ChEBI" id="CHEBI:16526"/>
        <dbReference type="ChEBI" id="CHEBI:17544"/>
        <dbReference type="EC" id="4.2.1.1"/>
    </reaction>
</comment>
<keyword evidence="9" id="KW-1282">Carboxysome</keyword>
<evidence type="ECO:0000256" key="4">
    <source>
        <dbReference type="ARBA" id="ARBA00022723"/>
    </source>
</evidence>
<dbReference type="InterPro" id="IPR045066">
    <property type="entry name" value="Beta_CA_cladeB"/>
</dbReference>
<evidence type="ECO:0000313" key="15">
    <source>
        <dbReference type="EMBL" id="HGW94497.1"/>
    </source>
</evidence>
<evidence type="ECO:0000256" key="6">
    <source>
        <dbReference type="ARBA" id="ARBA00023239"/>
    </source>
</evidence>
<dbReference type="GO" id="GO:0008270">
    <property type="term" value="F:zinc ion binding"/>
    <property type="evidence" value="ECO:0007669"/>
    <property type="project" value="UniProtKB-UniRule"/>
</dbReference>
<dbReference type="InterPro" id="IPR036874">
    <property type="entry name" value="Carbonic_anhydrase_sf"/>
</dbReference>
<dbReference type="Gene3D" id="3.40.1050.10">
    <property type="entry name" value="Carbonic anhydrase"/>
    <property type="match status" value="1"/>
</dbReference>
<evidence type="ECO:0000256" key="2">
    <source>
        <dbReference type="ARBA" id="ARBA00012925"/>
    </source>
</evidence>
<comment type="similarity">
    <text evidence="1 14">Belongs to the beta-class carbonic anhydrase family.</text>
</comment>
<reference evidence="15" key="1">
    <citation type="journal article" date="2020" name="mSystems">
        <title>Genome- and Community-Level Interaction Insights into Carbon Utilization and Element Cycling Functions of Hydrothermarchaeota in Hydrothermal Sediment.</title>
        <authorList>
            <person name="Zhou Z."/>
            <person name="Liu Y."/>
            <person name="Xu W."/>
            <person name="Pan J."/>
            <person name="Luo Z.H."/>
            <person name="Li M."/>
        </authorList>
    </citation>
    <scope>NUCLEOTIDE SEQUENCE [LARGE SCALE GENOMIC DNA]</scope>
    <source>
        <strain evidence="15">SpSt-402</strain>
    </source>
</reference>
<comment type="caution">
    <text evidence="15">The sequence shown here is derived from an EMBL/GenBank/DDBJ whole genome shotgun (WGS) entry which is preliminary data.</text>
</comment>
<dbReference type="PROSITE" id="PS00704">
    <property type="entry name" value="PROK_CO2_ANHYDRASE_1"/>
    <property type="match status" value="1"/>
</dbReference>
<comment type="subcellular location">
    <subcellularLocation>
        <location evidence="8">Carboxysome</location>
    </subcellularLocation>
</comment>
<evidence type="ECO:0000256" key="10">
    <source>
        <dbReference type="ARBA" id="ARBA00024446"/>
    </source>
</evidence>
<keyword evidence="6 14" id="KW-0456">Lyase</keyword>
<evidence type="ECO:0000256" key="9">
    <source>
        <dbReference type="ARBA" id="ARBA00023669"/>
    </source>
</evidence>
<dbReference type="AlphaFoldDB" id="A0A832H3J8"/>
<accession>A0A832H3J8</accession>
<organism evidence="15">
    <name type="scientific">Oscillatoriales cyanobacterium SpSt-402</name>
    <dbReference type="NCBI Taxonomy" id="2282168"/>
    <lineage>
        <taxon>Bacteria</taxon>
        <taxon>Bacillati</taxon>
        <taxon>Cyanobacteriota</taxon>
        <taxon>Cyanophyceae</taxon>
        <taxon>Oscillatoriophycideae</taxon>
        <taxon>Oscillatoriales</taxon>
    </lineage>
</organism>
<dbReference type="GO" id="GO:0015976">
    <property type="term" value="P:carbon utilization"/>
    <property type="evidence" value="ECO:0007669"/>
    <property type="project" value="InterPro"/>
</dbReference>
<dbReference type="Pfam" id="PF00484">
    <property type="entry name" value="Pro_CA"/>
    <property type="match status" value="1"/>
</dbReference>
<feature type="binding site" evidence="13">
    <location>
        <position position="103"/>
    </location>
    <ligand>
        <name>Zn(2+)</name>
        <dbReference type="ChEBI" id="CHEBI:29105"/>
    </ligand>
</feature>
<evidence type="ECO:0000256" key="1">
    <source>
        <dbReference type="ARBA" id="ARBA00006217"/>
    </source>
</evidence>
<feature type="binding site" evidence="13">
    <location>
        <position position="100"/>
    </location>
    <ligand>
        <name>Zn(2+)</name>
        <dbReference type="ChEBI" id="CHEBI:29105"/>
    </ligand>
</feature>
<keyword evidence="5 13" id="KW-0862">Zinc</keyword>
<dbReference type="GO" id="GO:0015977">
    <property type="term" value="P:carbon fixation"/>
    <property type="evidence" value="ECO:0007669"/>
    <property type="project" value="UniProtKB-KW"/>
</dbReference>
<keyword evidence="10" id="KW-1283">Bacterial microcompartment</keyword>
<keyword evidence="7" id="KW-0120">Carbon dioxide fixation</keyword>
<evidence type="ECO:0000256" key="8">
    <source>
        <dbReference type="ARBA" id="ARBA00023587"/>
    </source>
</evidence>
<evidence type="ECO:0000256" key="11">
    <source>
        <dbReference type="ARBA" id="ARBA00031969"/>
    </source>
</evidence>
<dbReference type="CDD" id="cd00884">
    <property type="entry name" value="beta_CA_cladeB"/>
    <property type="match status" value="1"/>
</dbReference>
<evidence type="ECO:0000256" key="7">
    <source>
        <dbReference type="ARBA" id="ARBA00023300"/>
    </source>
</evidence>
<evidence type="ECO:0000256" key="13">
    <source>
        <dbReference type="PIRSR" id="PIRSR601765-1"/>
    </source>
</evidence>
<evidence type="ECO:0000256" key="5">
    <source>
        <dbReference type="ARBA" id="ARBA00022833"/>
    </source>
</evidence>
<dbReference type="FunFam" id="3.40.1050.10:FF:000003">
    <property type="entry name" value="Carbonic anhydrase"/>
    <property type="match status" value="1"/>
</dbReference>
<name>A0A832H3J8_9CYAN</name>
<comment type="function">
    <text evidence="14">Reversible hydration of carbon dioxide.</text>
</comment>